<dbReference type="PANTHER" id="PTHR11614">
    <property type="entry name" value="PHOSPHOLIPASE-RELATED"/>
    <property type="match status" value="1"/>
</dbReference>
<dbReference type="EC" id="3.1.1.23" evidence="2"/>
<dbReference type="InterPro" id="IPR029058">
    <property type="entry name" value="AB_hydrolase_fold"/>
</dbReference>
<proteinExistence type="predicted"/>
<dbReference type="SUPFAM" id="SSF53474">
    <property type="entry name" value="alpha/beta-Hydrolases"/>
    <property type="match status" value="1"/>
</dbReference>
<accession>A0A1I0DH90</accession>
<dbReference type="EMBL" id="BLMI01000258">
    <property type="protein sequence ID" value="GFI42043.1"/>
    <property type="molecule type" value="Genomic_DNA"/>
</dbReference>
<organism evidence="3 4">
    <name type="scientific">Thomasclavelia cocleata</name>
    <dbReference type="NCBI Taxonomy" id="69824"/>
    <lineage>
        <taxon>Bacteria</taxon>
        <taxon>Bacillati</taxon>
        <taxon>Bacillota</taxon>
        <taxon>Erysipelotrichia</taxon>
        <taxon>Erysipelotrichales</taxon>
        <taxon>Coprobacillaceae</taxon>
        <taxon>Thomasclavelia</taxon>
    </lineage>
</organism>
<keyword evidence="4" id="KW-1185">Reference proteome</keyword>
<dbReference type="AlphaFoldDB" id="A0A1I0DH90"/>
<dbReference type="RefSeq" id="WP_092352818.1">
    <property type="nucleotide sequence ID" value="NZ_BLMI01000258.1"/>
</dbReference>
<dbReference type="InterPro" id="IPR022742">
    <property type="entry name" value="Hydrolase_4"/>
</dbReference>
<feature type="domain" description="Serine aminopeptidase S33" evidence="1">
    <location>
        <begin position="29"/>
        <end position="277"/>
    </location>
</feature>
<dbReference type="OrthoDB" id="9806902at2"/>
<dbReference type="EMBL" id="FOIN01000006">
    <property type="protein sequence ID" value="SET31576.1"/>
    <property type="molecule type" value="Genomic_DNA"/>
</dbReference>
<dbReference type="Pfam" id="PF12146">
    <property type="entry name" value="Hydrolase_4"/>
    <property type="match status" value="1"/>
</dbReference>
<keyword evidence="3" id="KW-0378">Hydrolase</keyword>
<reference evidence="3" key="1">
    <citation type="submission" date="2016-10" db="EMBL/GenBank/DDBJ databases">
        <authorList>
            <person name="de Groot N.N."/>
        </authorList>
    </citation>
    <scope>NUCLEOTIDE SEQUENCE [LARGE SCALE GENOMIC DNA]</scope>
    <source>
        <strain evidence="3">DSM 1551</strain>
    </source>
</reference>
<gene>
    <name evidence="2" type="ORF">IMSAGC017_02089</name>
    <name evidence="3" type="ORF">SAMN04489758_10628</name>
</gene>
<evidence type="ECO:0000259" key="1">
    <source>
        <dbReference type="Pfam" id="PF12146"/>
    </source>
</evidence>
<dbReference type="Proteomes" id="UP000490821">
    <property type="component" value="Unassembled WGS sequence"/>
</dbReference>
<reference evidence="4" key="2">
    <citation type="submission" date="2016-10" db="EMBL/GenBank/DDBJ databases">
        <authorList>
            <person name="Varghese N."/>
            <person name="Submissions S."/>
        </authorList>
    </citation>
    <scope>NUCLEOTIDE SEQUENCE [LARGE SCALE GENOMIC DNA]</scope>
    <source>
        <strain evidence="4">DSM 1551</strain>
    </source>
</reference>
<dbReference type="Gene3D" id="3.40.50.1820">
    <property type="entry name" value="alpha/beta hydrolase"/>
    <property type="match status" value="1"/>
</dbReference>
<dbReference type="GO" id="GO:0047372">
    <property type="term" value="F:monoacylglycerol lipase activity"/>
    <property type="evidence" value="ECO:0007669"/>
    <property type="project" value="UniProtKB-EC"/>
</dbReference>
<reference evidence="2 5" key="3">
    <citation type="journal article" date="2020" name="Microbiome">
        <title>Single-cell genomics of uncultured bacteria reveals dietary fiber responders in the mouse gut microbiota.</title>
        <authorList>
            <person name="Chijiiwa R."/>
            <person name="Hosokawa M."/>
            <person name="Kogawa M."/>
            <person name="Nishikawa Y."/>
            <person name="Ide K."/>
            <person name="Sakanashi C."/>
            <person name="Takahashi K."/>
            <person name="Takeyama H."/>
        </authorList>
    </citation>
    <scope>NUCLEOTIDE SEQUENCE [LARGE SCALE GENOMIC DNA]</scope>
    <source>
        <strain evidence="2">IMSAGC_017</strain>
    </source>
</reference>
<dbReference type="InterPro" id="IPR051044">
    <property type="entry name" value="MAG_DAG_Lipase"/>
</dbReference>
<evidence type="ECO:0000313" key="4">
    <source>
        <dbReference type="Proteomes" id="UP000198558"/>
    </source>
</evidence>
<protein>
    <submittedName>
        <fullName evidence="3">Lysophospholipase, alpha-beta hydrolase superfamily</fullName>
    </submittedName>
    <submittedName>
        <fullName evidence="2">Monoacylglycerol lipase</fullName>
        <ecNumber evidence="2">3.1.1.23</ecNumber>
    </submittedName>
</protein>
<evidence type="ECO:0000313" key="3">
    <source>
        <dbReference type="EMBL" id="SET31576.1"/>
    </source>
</evidence>
<name>A0A1I0DH90_9FIRM</name>
<evidence type="ECO:0000313" key="2">
    <source>
        <dbReference type="EMBL" id="GFI42043.1"/>
    </source>
</evidence>
<evidence type="ECO:0000313" key="5">
    <source>
        <dbReference type="Proteomes" id="UP000490821"/>
    </source>
</evidence>
<dbReference type="GeneID" id="78287867"/>
<dbReference type="Proteomes" id="UP000198558">
    <property type="component" value="Unassembled WGS sequence"/>
</dbReference>
<sequence length="297" mass="34538">MKFSETFTSVTKTYVNFDVYLPTVMIRYKAIIQIHHAMGEHLGRYQRFAEYLAHDGFVVVVSDFPGHGMSLYNYEQGYFGDGDATKNLVEDMQRLRNMMAARYPDLPYFMIGNELGSIVLRKYVANYGDYVQGCVFMGTCGKLRHINLGKAFVKGEVILRGNMYRSKLIKKTIVKCETYITSDLNELELYHQDPFTDFIYTNQAYNDILKLIKEVTLSETIKKIPDYLSVFIVSGLKDSFGRFGKGPKWLYDNLLDKGVKDLSLKLYENSHQDILHDCQRLEVYKDILEWLNERTFI</sequence>